<dbReference type="Gene3D" id="3.90.640.10">
    <property type="entry name" value="Actin, Chain A, domain 4"/>
    <property type="match status" value="1"/>
</dbReference>
<dbReference type="PRINTS" id="PR00301">
    <property type="entry name" value="HEATSHOCK70"/>
</dbReference>
<reference evidence="4 5" key="1">
    <citation type="submission" date="2012-10" db="EMBL/GenBank/DDBJ databases">
        <authorList>
            <person name="Zafar N."/>
            <person name="Inman J."/>
            <person name="Hall N."/>
            <person name="Lorenzi H."/>
            <person name="Caler E."/>
        </authorList>
    </citation>
    <scope>NUCLEOTIDE SEQUENCE [LARGE SCALE GENOMIC DNA]</scope>
    <source>
        <strain evidence="4 5">IP1</strain>
    </source>
</reference>
<dbReference type="Pfam" id="PF00012">
    <property type="entry name" value="HSP70"/>
    <property type="match status" value="1"/>
</dbReference>
<dbReference type="KEGG" id="eiv:EIN_285450"/>
<protein>
    <submittedName>
        <fullName evidence="4">Heat shock 70 kDa protein, putative</fullName>
    </submittedName>
</protein>
<keyword evidence="2 3" id="KW-0067">ATP-binding</keyword>
<sequence>MSTEQPKKTISIGIDFGTSKIAISFCDKNQHIQTVTLNNGSSITPAWLRFISDTPKSKMSFVVGEQAKYPKDQLKYDDTFYNIKRFLGKTFEELQDESESLGFEFNEENGHAVVVVGSQQPKPNTFRPKEIAALFFKTLMNQIKMEMPDLVRPNMFVGVPVKMTAEAVQDLTEAAKLGGFETVDVITEPIATVLYYLDANRESAAKNFIVIDIGAGTTDISCIQKNADGYYESVYSDGNNDLGGNNFDAIIAEMITEKVREIDPYFYIIRPSDLVSERLNKRSRLNILKKVSEDTKIAFSTKPQVEIEFKNLLTENDMKNTVLLHELNINDTFNLQRSEFINKAQDLFDDIKDTIYGILKHATVQLKKFGKIILVGGGARIPGVKEAVTKAMTRVNKNGNCKIETEDKMTTVFEGCAIHASKNLGTNVFSNIIQRSSYAVGLSVSGVFETFVPREVVLPVHFEKTYECEKGEKEIVLRFYKTEIELKKNVEYRTNCMGFKHLADVKIPPGDSVKIEVDVDLIGNTAIKATLRNGQVLKGGMLVDTSSLNKELLALKKHIENTINFN</sequence>
<proteinExistence type="inferred from homology"/>
<evidence type="ECO:0000313" key="5">
    <source>
        <dbReference type="Proteomes" id="UP000014680"/>
    </source>
</evidence>
<evidence type="ECO:0000256" key="2">
    <source>
        <dbReference type="ARBA" id="ARBA00022840"/>
    </source>
</evidence>
<dbReference type="GO" id="GO:0005524">
    <property type="term" value="F:ATP binding"/>
    <property type="evidence" value="ECO:0007669"/>
    <property type="project" value="UniProtKB-KW"/>
</dbReference>
<dbReference type="OrthoDB" id="29851at2759"/>
<dbReference type="InterPro" id="IPR013126">
    <property type="entry name" value="Hsp_70_fam"/>
</dbReference>
<evidence type="ECO:0000256" key="3">
    <source>
        <dbReference type="RuleBase" id="RU003322"/>
    </source>
</evidence>
<name>A0A0A1UAX3_ENTIV</name>
<dbReference type="GO" id="GO:0140662">
    <property type="term" value="F:ATP-dependent protein folding chaperone"/>
    <property type="evidence" value="ECO:0007669"/>
    <property type="project" value="InterPro"/>
</dbReference>
<dbReference type="Gene3D" id="3.30.420.40">
    <property type="match status" value="2"/>
</dbReference>
<evidence type="ECO:0000256" key="1">
    <source>
        <dbReference type="ARBA" id="ARBA00022741"/>
    </source>
</evidence>
<gene>
    <name evidence="4" type="ORF">EIN_285450</name>
</gene>
<dbReference type="InterPro" id="IPR043129">
    <property type="entry name" value="ATPase_NBD"/>
</dbReference>
<keyword evidence="5" id="KW-1185">Reference proteome</keyword>
<keyword evidence="1 3" id="KW-0547">Nucleotide-binding</keyword>
<organism evidence="4 5">
    <name type="scientific">Entamoeba invadens IP1</name>
    <dbReference type="NCBI Taxonomy" id="370355"/>
    <lineage>
        <taxon>Eukaryota</taxon>
        <taxon>Amoebozoa</taxon>
        <taxon>Evosea</taxon>
        <taxon>Archamoebae</taxon>
        <taxon>Mastigamoebida</taxon>
        <taxon>Entamoebidae</taxon>
        <taxon>Entamoeba</taxon>
    </lineage>
</organism>
<accession>A0A0A1UAX3</accession>
<dbReference type="PANTHER" id="PTHR19375">
    <property type="entry name" value="HEAT SHOCK PROTEIN 70KDA"/>
    <property type="match status" value="1"/>
</dbReference>
<dbReference type="SUPFAM" id="SSF53067">
    <property type="entry name" value="Actin-like ATPase domain"/>
    <property type="match status" value="2"/>
</dbReference>
<evidence type="ECO:0000313" key="4">
    <source>
        <dbReference type="EMBL" id="ELP89319.1"/>
    </source>
</evidence>
<comment type="similarity">
    <text evidence="3">Belongs to the heat shock protein 70 family.</text>
</comment>
<dbReference type="AlphaFoldDB" id="A0A0A1UAX3"/>
<dbReference type="RefSeq" id="XP_004256090.1">
    <property type="nucleotide sequence ID" value="XM_004256042.1"/>
</dbReference>
<dbReference type="GeneID" id="14888325"/>
<dbReference type="EMBL" id="KB206647">
    <property type="protein sequence ID" value="ELP89319.1"/>
    <property type="molecule type" value="Genomic_DNA"/>
</dbReference>
<keyword evidence="4" id="KW-0346">Stress response</keyword>
<dbReference type="Proteomes" id="UP000014680">
    <property type="component" value="Unassembled WGS sequence"/>
</dbReference>
<dbReference type="VEuPathDB" id="AmoebaDB:EIN_285450"/>